<evidence type="ECO:0000313" key="1">
    <source>
        <dbReference type="EMBL" id="MDG5755130.1"/>
    </source>
</evidence>
<proteinExistence type="predicted"/>
<dbReference type="Gene3D" id="3.30.565.60">
    <property type="match status" value="1"/>
</dbReference>
<dbReference type="EMBL" id="JARULN010000019">
    <property type="protein sequence ID" value="MDG5755130.1"/>
    <property type="molecule type" value="Genomic_DNA"/>
</dbReference>
<comment type="caution">
    <text evidence="1">The sequence shown here is derived from an EMBL/GenBank/DDBJ whole genome shotgun (WGS) entry which is preliminary data.</text>
</comment>
<dbReference type="PANTHER" id="PTHR30595">
    <property type="entry name" value="GLPR-RELATED TRANSCRIPTIONAL REPRESSOR"/>
    <property type="match status" value="1"/>
</dbReference>
<evidence type="ECO:0000313" key="2">
    <source>
        <dbReference type="Proteomes" id="UP001218246"/>
    </source>
</evidence>
<protein>
    <submittedName>
        <fullName evidence="1">Transcriptional regulator</fullName>
    </submittedName>
</protein>
<name>A0ABT6H713_9BACI</name>
<dbReference type="PANTHER" id="PTHR30595:SF6">
    <property type="entry name" value="SCHLAFEN ALBA-2 DOMAIN-CONTAINING PROTEIN"/>
    <property type="match status" value="1"/>
</dbReference>
<accession>A0ABT6H713</accession>
<gene>
    <name evidence="1" type="ORF">P6P90_14365</name>
</gene>
<keyword evidence="2" id="KW-1185">Reference proteome</keyword>
<reference evidence="1 2" key="1">
    <citation type="submission" date="2023-04" db="EMBL/GenBank/DDBJ databases">
        <title>Ectobacillus antri isolated from activated sludge.</title>
        <authorList>
            <person name="Yan P."/>
            <person name="Liu X."/>
        </authorList>
    </citation>
    <scope>NUCLEOTIDE SEQUENCE [LARGE SCALE GENOMIC DNA]</scope>
    <source>
        <strain evidence="1 2">C18H</strain>
    </source>
</reference>
<sequence length="460" mass="53050">MSYTIDHTGQASDSLILEHYGLNELNFESVKSYRQRFATVKPDHPWNALELKEFLYKIGAWGKIRNTNKEGLTLAGLLMFSEERMITEVLPQYFLEYRESLGNNENLSWSHRFTSQDGTWSGNIYDFYFRTLDTMKNSMSGDLGIEQATIFHEAIINAIVHGDYYAEGGIVIEKTQDAYIFTNTGYSRVTTEKALEGGISNLRNPNLFKMFIMIDLCKRAGSGIRNMDIAAKQLNWIMRFTSDPESNKTNLTLNIYPMIVPIEEALSSEWLKNDDSYNSEVNSSNNDYNSFNKDDNSGNNILNSFNKEENSLNKELDFYNKDIDSDNKNTNSFNKHIVGNSELMRSVNNGMTDSVEMPSIEDIHEEVLEDDIEAELWQIAELARKKKRLSPVVMEDIILQLCAKRPLRLKEFAYLLERTPDGLRNNYLAKLLDKGKIKLKYPNQVNHPKQAYMIKQRTDR</sequence>
<dbReference type="InterPro" id="IPR038475">
    <property type="entry name" value="RecG_C_sf"/>
</dbReference>
<dbReference type="Proteomes" id="UP001218246">
    <property type="component" value="Unassembled WGS sequence"/>
</dbReference>
<organism evidence="1 2">
    <name type="scientific">Ectobacillus antri</name>
    <dbReference type="NCBI Taxonomy" id="2486280"/>
    <lineage>
        <taxon>Bacteria</taxon>
        <taxon>Bacillati</taxon>
        <taxon>Bacillota</taxon>
        <taxon>Bacilli</taxon>
        <taxon>Bacillales</taxon>
        <taxon>Bacillaceae</taxon>
        <taxon>Ectobacillus</taxon>
    </lineage>
</organism>